<sequence length="163" mass="17656">MREIFYRFLISCFIFTIISCGLTTEENVGSAVSKTNDTVNDASGAINNTLFGGTAEGSCEKNAFIVGNLVPEKGCHPNCKKNKAVIWNLCEGQKLLGDSFGVVDATGHNGSIYIADDDYYWIVGKSITKHPLKYHSGYKESEVTGIAVNSIGDVYVAGMVRKN</sequence>
<dbReference type="EMBL" id="UINC01168686">
    <property type="protein sequence ID" value="SVD71839.1"/>
    <property type="molecule type" value="Genomic_DNA"/>
</dbReference>
<organism evidence="1">
    <name type="scientific">marine metagenome</name>
    <dbReference type="NCBI Taxonomy" id="408172"/>
    <lineage>
        <taxon>unclassified sequences</taxon>
        <taxon>metagenomes</taxon>
        <taxon>ecological metagenomes</taxon>
    </lineage>
</organism>
<evidence type="ECO:0000313" key="1">
    <source>
        <dbReference type="EMBL" id="SVD71839.1"/>
    </source>
</evidence>
<evidence type="ECO:0008006" key="2">
    <source>
        <dbReference type="Google" id="ProtNLM"/>
    </source>
</evidence>
<feature type="non-terminal residue" evidence="1">
    <location>
        <position position="163"/>
    </location>
</feature>
<dbReference type="AlphaFoldDB" id="A0A382XLY7"/>
<protein>
    <recommendedName>
        <fullName evidence="2">Lipoprotein</fullName>
    </recommendedName>
</protein>
<gene>
    <name evidence="1" type="ORF">METZ01_LOCUS424693</name>
</gene>
<accession>A0A382XLY7</accession>
<proteinExistence type="predicted"/>
<dbReference type="PROSITE" id="PS51257">
    <property type="entry name" value="PROKAR_LIPOPROTEIN"/>
    <property type="match status" value="1"/>
</dbReference>
<name>A0A382XLY7_9ZZZZ</name>
<reference evidence="1" key="1">
    <citation type="submission" date="2018-05" db="EMBL/GenBank/DDBJ databases">
        <authorList>
            <person name="Lanie J.A."/>
            <person name="Ng W.-L."/>
            <person name="Kazmierczak K.M."/>
            <person name="Andrzejewski T.M."/>
            <person name="Davidsen T.M."/>
            <person name="Wayne K.J."/>
            <person name="Tettelin H."/>
            <person name="Glass J.I."/>
            <person name="Rusch D."/>
            <person name="Podicherti R."/>
            <person name="Tsui H.-C.T."/>
            <person name="Winkler M.E."/>
        </authorList>
    </citation>
    <scope>NUCLEOTIDE SEQUENCE</scope>
</reference>